<reference evidence="2 3" key="1">
    <citation type="submission" date="2023-01" db="EMBL/GenBank/DDBJ databases">
        <title>Psychrosphaera sp. nov., isolated from marine algae.</title>
        <authorList>
            <person name="Bayburt H."/>
            <person name="Choi B.J."/>
            <person name="Kim J.M."/>
            <person name="Choi D.G."/>
            <person name="Jeon C.O."/>
        </authorList>
    </citation>
    <scope>NUCLEOTIDE SEQUENCE [LARGE SCALE GENOMIC DNA]</scope>
    <source>
        <strain evidence="2 3">G1-22</strain>
    </source>
</reference>
<evidence type="ECO:0000313" key="3">
    <source>
        <dbReference type="Proteomes" id="UP001528411"/>
    </source>
</evidence>
<accession>A0ABT5FCN7</accession>
<name>A0ABT5FCN7_9GAMM</name>
<dbReference type="PROSITE" id="PS51257">
    <property type="entry name" value="PROKAR_LIPOPROTEIN"/>
    <property type="match status" value="1"/>
</dbReference>
<feature type="region of interest" description="Disordered" evidence="1">
    <location>
        <begin position="24"/>
        <end position="53"/>
    </location>
</feature>
<evidence type="ECO:0008006" key="4">
    <source>
        <dbReference type="Google" id="ProtNLM"/>
    </source>
</evidence>
<evidence type="ECO:0000313" key="2">
    <source>
        <dbReference type="EMBL" id="MDC2888804.1"/>
    </source>
</evidence>
<gene>
    <name evidence="2" type="ORF">PN838_08480</name>
</gene>
<dbReference type="RefSeq" id="WP_272180375.1">
    <property type="nucleotide sequence ID" value="NZ_JAQOMS010000002.1"/>
</dbReference>
<sequence>MNLLQKLTGMLLILFLISCGGEDSSTKQNEQNNTETGGSNTGGGSENGGTSETKRILVDVTNINQTISMMGGDMERSHRNFGQVANQQEVIRWVAKDIKFDTWRVAYDKHQEMTEGVKDFSIYDNAVKAMQLIKLENPNIKFLPHWSQITTAIVRGIGIIYQLGFTIMPT</sequence>
<evidence type="ECO:0000256" key="1">
    <source>
        <dbReference type="SAM" id="MobiDB-lite"/>
    </source>
</evidence>
<dbReference type="Proteomes" id="UP001528411">
    <property type="component" value="Unassembled WGS sequence"/>
</dbReference>
<comment type="caution">
    <text evidence="2">The sequence shown here is derived from an EMBL/GenBank/DDBJ whole genome shotgun (WGS) entry which is preliminary data.</text>
</comment>
<organism evidence="2 3">
    <name type="scientific">Psychrosphaera algicola</name>
    <dbReference type="NCBI Taxonomy" id="3023714"/>
    <lineage>
        <taxon>Bacteria</taxon>
        <taxon>Pseudomonadati</taxon>
        <taxon>Pseudomonadota</taxon>
        <taxon>Gammaproteobacteria</taxon>
        <taxon>Alteromonadales</taxon>
        <taxon>Pseudoalteromonadaceae</taxon>
        <taxon>Psychrosphaera</taxon>
    </lineage>
</organism>
<protein>
    <recommendedName>
        <fullName evidence="4">Lipoprotein</fullName>
    </recommendedName>
</protein>
<keyword evidence="3" id="KW-1185">Reference proteome</keyword>
<proteinExistence type="predicted"/>
<dbReference type="EMBL" id="JAQOMS010000002">
    <property type="protein sequence ID" value="MDC2888804.1"/>
    <property type="molecule type" value="Genomic_DNA"/>
</dbReference>